<keyword evidence="3" id="KW-0808">Transferase</keyword>
<dbReference type="Pfam" id="PF00535">
    <property type="entry name" value="Glycos_transf_2"/>
    <property type="match status" value="1"/>
</dbReference>
<evidence type="ECO:0000259" key="2">
    <source>
        <dbReference type="Pfam" id="PF00535"/>
    </source>
</evidence>
<comment type="caution">
    <text evidence="3">The sequence shown here is derived from an EMBL/GenBank/DDBJ whole genome shotgun (WGS) entry which is preliminary data.</text>
</comment>
<keyword evidence="3" id="KW-0328">Glycosyltransferase</keyword>
<dbReference type="RefSeq" id="WP_371150425.1">
    <property type="nucleotide sequence ID" value="NZ_JBFSOO010000005.1"/>
</dbReference>
<dbReference type="Proteomes" id="UP001568358">
    <property type="component" value="Unassembled WGS sequence"/>
</dbReference>
<dbReference type="PANTHER" id="PTHR43630:SF2">
    <property type="entry name" value="GLYCOSYLTRANSFERASE"/>
    <property type="match status" value="1"/>
</dbReference>
<gene>
    <name evidence="3" type="ORF">AB2Z07_08135</name>
</gene>
<protein>
    <submittedName>
        <fullName evidence="3">Glycosyltransferase family 2 protein</fullName>
        <ecNumber evidence="3">2.4.-.-</ecNumber>
    </submittedName>
</protein>
<feature type="domain" description="Glycosyltransferase 2-like" evidence="2">
    <location>
        <begin position="8"/>
        <end position="140"/>
    </location>
</feature>
<dbReference type="EMBL" id="JBFSOO010000005">
    <property type="protein sequence ID" value="MEZ6853495.1"/>
    <property type="molecule type" value="Genomic_DNA"/>
</dbReference>
<keyword evidence="4" id="KW-1185">Reference proteome</keyword>
<dbReference type="PANTHER" id="PTHR43630">
    <property type="entry name" value="POLY-BETA-1,6-N-ACETYL-D-GLUCOSAMINE SYNTHASE"/>
    <property type="match status" value="1"/>
</dbReference>
<dbReference type="GO" id="GO:0016757">
    <property type="term" value="F:glycosyltransferase activity"/>
    <property type="evidence" value="ECO:0007669"/>
    <property type="project" value="UniProtKB-KW"/>
</dbReference>
<evidence type="ECO:0000313" key="4">
    <source>
        <dbReference type="Proteomes" id="UP001568358"/>
    </source>
</evidence>
<accession>A0ABV4JRX7</accession>
<evidence type="ECO:0000256" key="1">
    <source>
        <dbReference type="ARBA" id="ARBA00038494"/>
    </source>
</evidence>
<sequence length="255" mass="29436">MPSITGLVLTYNGERLLDKCLESLSFCERIIVVDSFSTDETLSIAEKHKATILQNPWCGFKKQFEFGLEHINSPWVISLDQDEICSEELKAELLTELVNADSSLAAFRPRRRNWYYDRFMKHSGWYPDRLIRIFRPDKLTVTQSGSHESFSSTGTVKDIDADILHYPYESFSHHLSKINLYAQEGAEDLRKKHRKGGIVVALAHATMRFIKIYFFKLGMLDGKAGFINAMHGFFYVFLKYVRINEGNWGTPFDSK</sequence>
<dbReference type="CDD" id="cd02511">
    <property type="entry name" value="Beta4Glucosyltransferase"/>
    <property type="match status" value="1"/>
</dbReference>
<organism evidence="3 4">
    <name type="scientific">Halodesulfovibrio aestuarii</name>
    <dbReference type="NCBI Taxonomy" id="126333"/>
    <lineage>
        <taxon>Bacteria</taxon>
        <taxon>Pseudomonadati</taxon>
        <taxon>Thermodesulfobacteriota</taxon>
        <taxon>Desulfovibrionia</taxon>
        <taxon>Desulfovibrionales</taxon>
        <taxon>Desulfovibrionaceae</taxon>
        <taxon>Halodesulfovibrio</taxon>
    </lineage>
</organism>
<dbReference type="InterPro" id="IPR029044">
    <property type="entry name" value="Nucleotide-diphossugar_trans"/>
</dbReference>
<name>A0ABV4JRX7_9BACT</name>
<reference evidence="3 4" key="1">
    <citation type="submission" date="2024-07" db="EMBL/GenBank/DDBJ databases">
        <title>Active virus-host system and metabolic interactions in a Lokiarchaeon culture.</title>
        <authorList>
            <person name="Ponce Toledo R.I."/>
            <person name="Rodrigues Oliveira T."/>
            <person name="Schleper C."/>
        </authorList>
    </citation>
    <scope>NUCLEOTIDE SEQUENCE [LARGE SCALE GENOMIC DNA]</scope>
    <source>
        <strain evidence="3 4">B35</strain>
    </source>
</reference>
<dbReference type="InterPro" id="IPR001173">
    <property type="entry name" value="Glyco_trans_2-like"/>
</dbReference>
<evidence type="ECO:0000313" key="3">
    <source>
        <dbReference type="EMBL" id="MEZ6853495.1"/>
    </source>
</evidence>
<proteinExistence type="inferred from homology"/>
<dbReference type="Gene3D" id="3.90.550.10">
    <property type="entry name" value="Spore Coat Polysaccharide Biosynthesis Protein SpsA, Chain A"/>
    <property type="match status" value="1"/>
</dbReference>
<comment type="similarity">
    <text evidence="1">Belongs to the glycosyltransferase 2 family. WaaE/KdtX subfamily.</text>
</comment>
<dbReference type="SUPFAM" id="SSF53448">
    <property type="entry name" value="Nucleotide-diphospho-sugar transferases"/>
    <property type="match status" value="1"/>
</dbReference>
<dbReference type="EC" id="2.4.-.-" evidence="3"/>